<dbReference type="AlphaFoldDB" id="A0A9Q3CC52"/>
<sequence>MSLMEENEVEVLLIEELSRKYPVFPVSLDKYYHQTGENRFPSMNKKHITQDTVKVEDCPGAVKKIIKARNIRLNGKEHRKYLVRFKKQTADKYKWLEEDAILDYDLHLRIFKDSIRAEISDQL</sequence>
<name>A0A9Q3CC52_9BASI</name>
<gene>
    <name evidence="1" type="ORF">O181_020889</name>
</gene>
<keyword evidence="2" id="KW-1185">Reference proteome</keyword>
<evidence type="ECO:0000313" key="1">
    <source>
        <dbReference type="EMBL" id="MBW0481174.1"/>
    </source>
</evidence>
<dbReference type="EMBL" id="AVOT02006276">
    <property type="protein sequence ID" value="MBW0481174.1"/>
    <property type="molecule type" value="Genomic_DNA"/>
</dbReference>
<evidence type="ECO:0008006" key="3">
    <source>
        <dbReference type="Google" id="ProtNLM"/>
    </source>
</evidence>
<dbReference type="Proteomes" id="UP000765509">
    <property type="component" value="Unassembled WGS sequence"/>
</dbReference>
<protein>
    <recommendedName>
        <fullName evidence="3">Chromo domain-containing protein</fullName>
    </recommendedName>
</protein>
<proteinExistence type="predicted"/>
<comment type="caution">
    <text evidence="1">The sequence shown here is derived from an EMBL/GenBank/DDBJ whole genome shotgun (WGS) entry which is preliminary data.</text>
</comment>
<reference evidence="1" key="1">
    <citation type="submission" date="2021-03" db="EMBL/GenBank/DDBJ databases">
        <title>Draft genome sequence of rust myrtle Austropuccinia psidii MF-1, a brazilian biotype.</title>
        <authorList>
            <person name="Quecine M.C."/>
            <person name="Pachon D.M.R."/>
            <person name="Bonatelli M.L."/>
            <person name="Correr F.H."/>
            <person name="Franceschini L.M."/>
            <person name="Leite T.F."/>
            <person name="Margarido G.R.A."/>
            <person name="Almeida C.A."/>
            <person name="Ferrarezi J.A."/>
            <person name="Labate C.A."/>
        </authorList>
    </citation>
    <scope>NUCLEOTIDE SEQUENCE</scope>
    <source>
        <strain evidence="1">MF-1</strain>
    </source>
</reference>
<organism evidence="1 2">
    <name type="scientific">Austropuccinia psidii MF-1</name>
    <dbReference type="NCBI Taxonomy" id="1389203"/>
    <lineage>
        <taxon>Eukaryota</taxon>
        <taxon>Fungi</taxon>
        <taxon>Dikarya</taxon>
        <taxon>Basidiomycota</taxon>
        <taxon>Pucciniomycotina</taxon>
        <taxon>Pucciniomycetes</taxon>
        <taxon>Pucciniales</taxon>
        <taxon>Sphaerophragmiaceae</taxon>
        <taxon>Austropuccinia</taxon>
    </lineage>
</organism>
<accession>A0A9Q3CC52</accession>
<evidence type="ECO:0000313" key="2">
    <source>
        <dbReference type="Proteomes" id="UP000765509"/>
    </source>
</evidence>